<name>A0ABQ9J874_9CUCU</name>
<evidence type="ECO:0000313" key="11">
    <source>
        <dbReference type="Proteomes" id="UP001162164"/>
    </source>
</evidence>
<evidence type="ECO:0000256" key="3">
    <source>
        <dbReference type="ARBA" id="ARBA00022729"/>
    </source>
</evidence>
<sequence>MFDKSNFTLPKKTGPEETEKETLDILAVSMVLGLSLNQASPKPRVTKFSPTTEASRDLSLPPSTTTADSSGVAIYRFRKYDYTCILLKTDAVVEVKFRLHDLEEQADSFVPNKVTVEGNCDDYSSFITLSWPGYSLIIFFAKTPGGQRWFINKITLLVSPDVKGLQGVEVHGSLENERKSPIELHHTSSIIPTPVGKSFTCKELEIELTPNEKDNPPSGIYGTLFLRLLQVQPFKDETAPIAVGSTLAIAVVVT</sequence>
<organism evidence="10 11">
    <name type="scientific">Molorchus minor</name>
    <dbReference type="NCBI Taxonomy" id="1323400"/>
    <lineage>
        <taxon>Eukaryota</taxon>
        <taxon>Metazoa</taxon>
        <taxon>Ecdysozoa</taxon>
        <taxon>Arthropoda</taxon>
        <taxon>Hexapoda</taxon>
        <taxon>Insecta</taxon>
        <taxon>Pterygota</taxon>
        <taxon>Neoptera</taxon>
        <taxon>Endopterygota</taxon>
        <taxon>Coleoptera</taxon>
        <taxon>Polyphaga</taxon>
        <taxon>Cucujiformia</taxon>
        <taxon>Chrysomeloidea</taxon>
        <taxon>Cerambycidae</taxon>
        <taxon>Lamiinae</taxon>
        <taxon>Monochamini</taxon>
        <taxon>Molorchus</taxon>
    </lineage>
</organism>
<protein>
    <recommendedName>
        <fullName evidence="9">Lysosome-associated membrane glycoprotein 2-like luminal domain-containing protein</fullName>
    </recommendedName>
</protein>
<dbReference type="Pfam" id="PF01299">
    <property type="entry name" value="Lamp2-like_luminal"/>
    <property type="match status" value="1"/>
</dbReference>
<evidence type="ECO:0000256" key="6">
    <source>
        <dbReference type="ARBA" id="ARBA00023136"/>
    </source>
</evidence>
<evidence type="ECO:0000256" key="8">
    <source>
        <dbReference type="SAM" id="MobiDB-lite"/>
    </source>
</evidence>
<evidence type="ECO:0000256" key="5">
    <source>
        <dbReference type="ARBA" id="ARBA00022989"/>
    </source>
</evidence>
<dbReference type="EMBL" id="JAPWTJ010001012">
    <property type="protein sequence ID" value="KAJ8974356.1"/>
    <property type="molecule type" value="Genomic_DNA"/>
</dbReference>
<keyword evidence="3" id="KW-0732">Signal</keyword>
<keyword evidence="6" id="KW-0472">Membrane</keyword>
<feature type="region of interest" description="Disordered" evidence="8">
    <location>
        <begin position="42"/>
        <end position="67"/>
    </location>
</feature>
<feature type="region of interest" description="Disordered" evidence="8">
    <location>
        <begin position="1"/>
        <end position="20"/>
    </location>
</feature>
<evidence type="ECO:0000259" key="9">
    <source>
        <dbReference type="Pfam" id="PF01299"/>
    </source>
</evidence>
<evidence type="ECO:0000256" key="7">
    <source>
        <dbReference type="ARBA" id="ARBA00023180"/>
    </source>
</evidence>
<comment type="caution">
    <text evidence="10">The sequence shown here is derived from an EMBL/GenBank/DDBJ whole genome shotgun (WGS) entry which is preliminary data.</text>
</comment>
<evidence type="ECO:0000313" key="10">
    <source>
        <dbReference type="EMBL" id="KAJ8974356.1"/>
    </source>
</evidence>
<feature type="domain" description="Lysosome-associated membrane glycoprotein 2-like luminal" evidence="9">
    <location>
        <begin position="73"/>
        <end position="209"/>
    </location>
</feature>
<keyword evidence="2" id="KW-0812">Transmembrane</keyword>
<proteinExistence type="predicted"/>
<dbReference type="InterPro" id="IPR002000">
    <property type="entry name" value="Lysosome-assoc_membr_glycop"/>
</dbReference>
<comment type="subcellular location">
    <subcellularLocation>
        <location evidence="1">Endosome membrane</location>
        <topology evidence="1">Single-pass type I membrane protein</topology>
    </subcellularLocation>
</comment>
<evidence type="ECO:0000256" key="2">
    <source>
        <dbReference type="ARBA" id="ARBA00022692"/>
    </source>
</evidence>
<dbReference type="PANTHER" id="PTHR11506">
    <property type="entry name" value="LYSOSOME-ASSOCIATED MEMBRANE GLYCOPROTEIN"/>
    <property type="match status" value="1"/>
</dbReference>
<dbReference type="Gene3D" id="2.40.160.110">
    <property type="match status" value="1"/>
</dbReference>
<gene>
    <name evidence="10" type="ORF">NQ317_009427</name>
</gene>
<keyword evidence="7" id="KW-0325">Glycoprotein</keyword>
<keyword evidence="5" id="KW-1133">Transmembrane helix</keyword>
<accession>A0ABQ9J874</accession>
<evidence type="ECO:0000256" key="1">
    <source>
        <dbReference type="ARBA" id="ARBA00004530"/>
    </source>
</evidence>
<dbReference type="InterPro" id="IPR048528">
    <property type="entry name" value="Lamp2-like_luminal"/>
</dbReference>
<reference evidence="10" key="1">
    <citation type="journal article" date="2023" name="Insect Mol. Biol.">
        <title>Genome sequencing provides insights into the evolution of gene families encoding plant cell wall-degrading enzymes in longhorned beetles.</title>
        <authorList>
            <person name="Shin N.R."/>
            <person name="Okamura Y."/>
            <person name="Kirsch R."/>
            <person name="Pauchet Y."/>
        </authorList>
    </citation>
    <scope>NUCLEOTIDE SEQUENCE</scope>
    <source>
        <strain evidence="10">MMC_N1</strain>
    </source>
</reference>
<keyword evidence="11" id="KW-1185">Reference proteome</keyword>
<feature type="non-terminal residue" evidence="10">
    <location>
        <position position="254"/>
    </location>
</feature>
<evidence type="ECO:0000256" key="4">
    <source>
        <dbReference type="ARBA" id="ARBA00022753"/>
    </source>
</evidence>
<dbReference type="Proteomes" id="UP001162164">
    <property type="component" value="Unassembled WGS sequence"/>
</dbReference>
<keyword evidence="4" id="KW-0967">Endosome</keyword>
<dbReference type="PANTHER" id="PTHR11506:SF40">
    <property type="entry name" value="LYSOSOME-ASSOCIATED MEMBRANE GLYCOPROTEIN 5"/>
    <property type="match status" value="1"/>
</dbReference>